<feature type="compositionally biased region" description="Polar residues" evidence="1">
    <location>
        <begin position="23"/>
        <end position="43"/>
    </location>
</feature>
<feature type="region of interest" description="Disordered" evidence="1">
    <location>
        <begin position="148"/>
        <end position="192"/>
    </location>
</feature>
<feature type="region of interest" description="Disordered" evidence="1">
    <location>
        <begin position="62"/>
        <end position="91"/>
    </location>
</feature>
<name>A0A5K1JYZ9_9APHY</name>
<dbReference type="EMBL" id="LR726769">
    <property type="protein sequence ID" value="VWO98164.1"/>
    <property type="molecule type" value="Genomic_DNA"/>
</dbReference>
<sequence>MGAAFLFLFLRRRKRKHHHRGSETSSMHRLKSGNSDADSEGCQSRRLSSTWSWFGSVAIDSGSESDNKIQHGPSPYRDSINDDTHNIPETEQGTNIGEWVAHARMALAVSPDTRTLSPLLQESEGENGGDVHVRPASTTDISVSTLRFDPPREAKGKGIRAQNPRDLPPVPAIARVLTTPSLTSGGARMDGN</sequence>
<dbReference type="AlphaFoldDB" id="A0A5K1JYZ9"/>
<feature type="region of interest" description="Disordered" evidence="1">
    <location>
        <begin position="119"/>
        <end position="138"/>
    </location>
</feature>
<feature type="compositionally biased region" description="Basic and acidic residues" evidence="1">
    <location>
        <begin position="79"/>
        <end position="88"/>
    </location>
</feature>
<organism evidence="2">
    <name type="scientific">Ganoderma boninense</name>
    <dbReference type="NCBI Taxonomy" id="34458"/>
    <lineage>
        <taxon>Eukaryota</taxon>
        <taxon>Fungi</taxon>
        <taxon>Dikarya</taxon>
        <taxon>Basidiomycota</taxon>
        <taxon>Agaricomycotina</taxon>
        <taxon>Agaricomycetes</taxon>
        <taxon>Polyporales</taxon>
        <taxon>Polyporaceae</taxon>
        <taxon>Ganoderma</taxon>
    </lineage>
</organism>
<gene>
    <name evidence="2" type="primary">Q4ZHV5</name>
</gene>
<protein>
    <submittedName>
        <fullName evidence="2">Plp</fullName>
    </submittedName>
</protein>
<feature type="region of interest" description="Disordered" evidence="1">
    <location>
        <begin position="17"/>
        <end position="43"/>
    </location>
</feature>
<evidence type="ECO:0000313" key="2">
    <source>
        <dbReference type="EMBL" id="VWO98164.1"/>
    </source>
</evidence>
<proteinExistence type="predicted"/>
<evidence type="ECO:0000256" key="1">
    <source>
        <dbReference type="SAM" id="MobiDB-lite"/>
    </source>
</evidence>
<reference evidence="2" key="1">
    <citation type="submission" date="2019-10" db="EMBL/GenBank/DDBJ databases">
        <authorList>
            <person name="Nor Muhammad N."/>
        </authorList>
    </citation>
    <scope>NUCLEOTIDE SEQUENCE</scope>
</reference>
<accession>A0A5K1JYZ9</accession>